<feature type="region of interest" description="Disordered" evidence="1">
    <location>
        <begin position="119"/>
        <end position="153"/>
    </location>
</feature>
<evidence type="ECO:0000313" key="3">
    <source>
        <dbReference type="Proteomes" id="UP001374535"/>
    </source>
</evidence>
<gene>
    <name evidence="2" type="ORF">V8G54_008357</name>
</gene>
<dbReference type="EMBL" id="CP144699">
    <property type="protein sequence ID" value="WVZ21035.1"/>
    <property type="molecule type" value="Genomic_DNA"/>
</dbReference>
<keyword evidence="3" id="KW-1185">Reference proteome</keyword>
<feature type="region of interest" description="Disordered" evidence="1">
    <location>
        <begin position="84"/>
        <end position="106"/>
    </location>
</feature>
<feature type="compositionally biased region" description="Polar residues" evidence="1">
    <location>
        <begin position="119"/>
        <end position="130"/>
    </location>
</feature>
<evidence type="ECO:0000313" key="2">
    <source>
        <dbReference type="EMBL" id="WVZ21035.1"/>
    </source>
</evidence>
<dbReference type="AlphaFoldDB" id="A0AAQ3P3N9"/>
<organism evidence="2 3">
    <name type="scientific">Vigna mungo</name>
    <name type="common">Black gram</name>
    <name type="synonym">Phaseolus mungo</name>
    <dbReference type="NCBI Taxonomy" id="3915"/>
    <lineage>
        <taxon>Eukaryota</taxon>
        <taxon>Viridiplantae</taxon>
        <taxon>Streptophyta</taxon>
        <taxon>Embryophyta</taxon>
        <taxon>Tracheophyta</taxon>
        <taxon>Spermatophyta</taxon>
        <taxon>Magnoliopsida</taxon>
        <taxon>eudicotyledons</taxon>
        <taxon>Gunneridae</taxon>
        <taxon>Pentapetalae</taxon>
        <taxon>rosids</taxon>
        <taxon>fabids</taxon>
        <taxon>Fabales</taxon>
        <taxon>Fabaceae</taxon>
        <taxon>Papilionoideae</taxon>
        <taxon>50 kb inversion clade</taxon>
        <taxon>NPAAA clade</taxon>
        <taxon>indigoferoid/millettioid clade</taxon>
        <taxon>Phaseoleae</taxon>
        <taxon>Vigna</taxon>
    </lineage>
</organism>
<evidence type="ECO:0000256" key="1">
    <source>
        <dbReference type="SAM" id="MobiDB-lite"/>
    </source>
</evidence>
<feature type="compositionally biased region" description="Polar residues" evidence="1">
    <location>
        <begin position="139"/>
        <end position="153"/>
    </location>
</feature>
<accession>A0AAQ3P3N9</accession>
<sequence length="153" mass="17298">MKLQFLADFLTKLRPKENNSHGGLQVLIGLRIRKAMVKVTNKVILIELKKKLKRAKGLWAEESLVKLLGIDNILKKCITRKTSKLSKPSSKLHGQRQPPITWPNGQSTYKVKDDHIQFDQTTNSPTNIKLPTTRPKGQLQPQQANKALSTLLT</sequence>
<name>A0AAQ3P3N9_VIGMU</name>
<dbReference type="Proteomes" id="UP001374535">
    <property type="component" value="Chromosome 2"/>
</dbReference>
<proteinExistence type="predicted"/>
<reference evidence="2 3" key="1">
    <citation type="journal article" date="2023" name="Life. Sci Alliance">
        <title>Evolutionary insights into 3D genome organization and epigenetic landscape of Vigna mungo.</title>
        <authorList>
            <person name="Junaid A."/>
            <person name="Singh B."/>
            <person name="Bhatia S."/>
        </authorList>
    </citation>
    <scope>NUCLEOTIDE SEQUENCE [LARGE SCALE GENOMIC DNA]</scope>
    <source>
        <strain evidence="2">Urdbean</strain>
    </source>
</reference>
<protein>
    <submittedName>
        <fullName evidence="2">Uncharacterized protein</fullName>
    </submittedName>
</protein>